<evidence type="ECO:0000313" key="2">
    <source>
        <dbReference type="EMBL" id="SEB62575.1"/>
    </source>
</evidence>
<sequence length="212" mass="21824">MESKKQAGTSATPATRGSGGRSGANRRQVLVGSAATLAGATAAGLVGYRFGDTEDEASVAVGDRQFVAVSAFEGTTRVVDGWPALTFGPDSETNAIATVGLPEGAALVSVDLVWIAPQPGPGSVRWTAGMIRAERTVPLGEQSNRTWLAAVAAVKEPAGAVMTTRIGEYPVSPDMPAVRLMVTREAAAAEDDFRGPVHLLGVTITVVKTSFT</sequence>
<dbReference type="Proteomes" id="UP000182241">
    <property type="component" value="Unassembled WGS sequence"/>
</dbReference>
<gene>
    <name evidence="2" type="ORF">SAMN04489793_0362</name>
</gene>
<keyword evidence="3" id="KW-1185">Reference proteome</keyword>
<accession>A0A1H4KWV3</accession>
<dbReference type="EMBL" id="FNSA01000003">
    <property type="protein sequence ID" value="SEB62575.1"/>
    <property type="molecule type" value="Genomic_DNA"/>
</dbReference>
<reference evidence="3" key="1">
    <citation type="submission" date="2016-10" db="EMBL/GenBank/DDBJ databases">
        <authorList>
            <person name="Varghese N."/>
            <person name="Submissions S."/>
        </authorList>
    </citation>
    <scope>NUCLEOTIDE SEQUENCE [LARGE SCALE GENOMIC DNA]</scope>
    <source>
        <strain evidence="3">DSM 44234</strain>
    </source>
</reference>
<evidence type="ECO:0000313" key="3">
    <source>
        <dbReference type="Proteomes" id="UP000182241"/>
    </source>
</evidence>
<dbReference type="AlphaFoldDB" id="A0A1H4KWV3"/>
<feature type="region of interest" description="Disordered" evidence="1">
    <location>
        <begin position="1"/>
        <end position="24"/>
    </location>
</feature>
<dbReference type="STRING" id="57704.SAMN04489793_0362"/>
<dbReference type="RefSeq" id="WP_068740407.1">
    <property type="nucleotide sequence ID" value="NZ_CBDRGN010000005.1"/>
</dbReference>
<feature type="compositionally biased region" description="Polar residues" evidence="1">
    <location>
        <begin position="1"/>
        <end position="15"/>
    </location>
</feature>
<name>A0A1H4KWV3_TSUTY</name>
<proteinExistence type="predicted"/>
<evidence type="ECO:0000256" key="1">
    <source>
        <dbReference type="SAM" id="MobiDB-lite"/>
    </source>
</evidence>
<protein>
    <submittedName>
        <fullName evidence="2">Uncharacterized protein</fullName>
    </submittedName>
</protein>
<organism evidence="2 3">
    <name type="scientific">Tsukamurella tyrosinosolvens</name>
    <dbReference type="NCBI Taxonomy" id="57704"/>
    <lineage>
        <taxon>Bacteria</taxon>
        <taxon>Bacillati</taxon>
        <taxon>Actinomycetota</taxon>
        <taxon>Actinomycetes</taxon>
        <taxon>Mycobacteriales</taxon>
        <taxon>Tsukamurellaceae</taxon>
        <taxon>Tsukamurella</taxon>
    </lineage>
</organism>